<comment type="caution">
    <text evidence="1">The sequence shown here is derived from an EMBL/GenBank/DDBJ whole genome shotgun (WGS) entry which is preliminary data.</text>
</comment>
<dbReference type="OrthoDB" id="205072at2759"/>
<organism evidence="1">
    <name type="scientific">Cladocopium goreaui</name>
    <dbReference type="NCBI Taxonomy" id="2562237"/>
    <lineage>
        <taxon>Eukaryota</taxon>
        <taxon>Sar</taxon>
        <taxon>Alveolata</taxon>
        <taxon>Dinophyceae</taxon>
        <taxon>Suessiales</taxon>
        <taxon>Symbiodiniaceae</taxon>
        <taxon>Cladocopium</taxon>
    </lineage>
</organism>
<proteinExistence type="predicted"/>
<protein>
    <submittedName>
        <fullName evidence="1">Uncharacterized protein</fullName>
    </submittedName>
</protein>
<keyword evidence="3" id="KW-1185">Reference proteome</keyword>
<dbReference type="AlphaFoldDB" id="A0A9P1D392"/>
<gene>
    <name evidence="1" type="ORF">C1SCF055_LOCUS28813</name>
</gene>
<dbReference type="EMBL" id="CAMXCT020003180">
    <property type="protein sequence ID" value="CAL1156273.1"/>
    <property type="molecule type" value="Genomic_DNA"/>
</dbReference>
<feature type="non-terminal residue" evidence="1">
    <location>
        <position position="1"/>
    </location>
</feature>
<dbReference type="EMBL" id="CAMXCT030003180">
    <property type="protein sequence ID" value="CAL4790210.1"/>
    <property type="molecule type" value="Genomic_DNA"/>
</dbReference>
<sequence>VSLERFAQALRPYTIVALSNFSDVLETLDGLDSFGPINQLILERAQKFSGFSLSSYSCAIARHRWLRGGLCDISYDSGRFFDHPSTTMFLWRGDWPWWPSCHDKAHDSQALLEKRIVSQTCRFVFFAGIEGTGHHVWQILLPYLNPFKNWSDALSTELYDGHHRLGFFSTYNESIRSNSAIRVMQLMADAERSVRKQGGGIVPLNVLCENTSGMMSFPNFLGPDRAIQNPDIHALAKVAEDAGIDLRIVLLVRHPTSAVRSAMKRNFEPDVMHAIKKYTSSLALLSAQLNLIDPSFIACWKYETPNAGIADLLSFMGSRQNPKAFRQVVAKQYRRGADQILDLSAERNAALQTATAMHNKIVAKYCKPRLVHSGH</sequence>
<dbReference type="Proteomes" id="UP001152797">
    <property type="component" value="Unassembled WGS sequence"/>
</dbReference>
<reference evidence="1" key="1">
    <citation type="submission" date="2022-10" db="EMBL/GenBank/DDBJ databases">
        <authorList>
            <person name="Chen Y."/>
            <person name="Dougan E. K."/>
            <person name="Chan C."/>
            <person name="Rhodes N."/>
            <person name="Thang M."/>
        </authorList>
    </citation>
    <scope>NUCLEOTIDE SEQUENCE</scope>
</reference>
<name>A0A9P1D392_9DINO</name>
<evidence type="ECO:0000313" key="3">
    <source>
        <dbReference type="Proteomes" id="UP001152797"/>
    </source>
</evidence>
<evidence type="ECO:0000313" key="2">
    <source>
        <dbReference type="EMBL" id="CAL1156273.1"/>
    </source>
</evidence>
<dbReference type="EMBL" id="CAMXCT010003180">
    <property type="protein sequence ID" value="CAI4002898.1"/>
    <property type="molecule type" value="Genomic_DNA"/>
</dbReference>
<accession>A0A9P1D392</accession>
<reference evidence="2" key="2">
    <citation type="submission" date="2024-04" db="EMBL/GenBank/DDBJ databases">
        <authorList>
            <person name="Chen Y."/>
            <person name="Shah S."/>
            <person name="Dougan E. K."/>
            <person name="Thang M."/>
            <person name="Chan C."/>
        </authorList>
    </citation>
    <scope>NUCLEOTIDE SEQUENCE [LARGE SCALE GENOMIC DNA]</scope>
</reference>
<evidence type="ECO:0000313" key="1">
    <source>
        <dbReference type="EMBL" id="CAI4002898.1"/>
    </source>
</evidence>